<organism evidence="8 9">
    <name type="scientific">Rhodopila globiformis</name>
    <name type="common">Rhodopseudomonas globiformis</name>
    <dbReference type="NCBI Taxonomy" id="1071"/>
    <lineage>
        <taxon>Bacteria</taxon>
        <taxon>Pseudomonadati</taxon>
        <taxon>Pseudomonadota</taxon>
        <taxon>Alphaproteobacteria</taxon>
        <taxon>Acetobacterales</taxon>
        <taxon>Acetobacteraceae</taxon>
        <taxon>Rhodopila</taxon>
    </lineage>
</organism>
<keyword evidence="3" id="KW-0678">Repressor</keyword>
<evidence type="ECO:0000256" key="4">
    <source>
        <dbReference type="ARBA" id="ARBA00023015"/>
    </source>
</evidence>
<dbReference type="EMBL" id="NHRY01000195">
    <property type="protein sequence ID" value="PPQ31231.1"/>
    <property type="molecule type" value="Genomic_DNA"/>
</dbReference>
<comment type="similarity">
    <text evidence="1">Belongs to the CcdB toxin family.</text>
</comment>
<evidence type="ECO:0000256" key="3">
    <source>
        <dbReference type="ARBA" id="ARBA00022491"/>
    </source>
</evidence>
<evidence type="ECO:0000256" key="7">
    <source>
        <dbReference type="ARBA" id="ARBA00033135"/>
    </source>
</evidence>
<keyword evidence="4" id="KW-0805">Transcription regulation</keyword>
<evidence type="ECO:0000256" key="2">
    <source>
        <dbReference type="ARBA" id="ARBA00015075"/>
    </source>
</evidence>
<sequence length="101" mass="11217">MQHDLFANPSRRSRPLYPLIVALQANIVGGESEMIAPLTPVTPGTPITRLLPIVEHGGGRYAVMFPLMTNLSARLLRHPVGSIAHYRDDLTRALDWLFFGI</sequence>
<evidence type="ECO:0000313" key="8">
    <source>
        <dbReference type="EMBL" id="PPQ31231.1"/>
    </source>
</evidence>
<dbReference type="SUPFAM" id="SSF50118">
    <property type="entry name" value="Cell growth inhibitor/plasmid maintenance toxic component"/>
    <property type="match status" value="1"/>
</dbReference>
<dbReference type="AlphaFoldDB" id="A0A2S6N9F5"/>
<comment type="caution">
    <text evidence="8">The sequence shown here is derived from an EMBL/GenBank/DDBJ whole genome shotgun (WGS) entry which is preliminary data.</text>
</comment>
<proteinExistence type="inferred from homology"/>
<dbReference type="GO" id="GO:0006276">
    <property type="term" value="P:plasmid maintenance"/>
    <property type="evidence" value="ECO:0007669"/>
    <property type="project" value="InterPro"/>
</dbReference>
<gene>
    <name evidence="8" type="ORF">CCS01_17810</name>
</gene>
<name>A0A2S6N9F5_RHOGL</name>
<evidence type="ECO:0000313" key="9">
    <source>
        <dbReference type="Proteomes" id="UP000239724"/>
    </source>
</evidence>
<dbReference type="RefSeq" id="WP_104520170.1">
    <property type="nucleotide sequence ID" value="NZ_NHRY01000195.1"/>
</dbReference>
<keyword evidence="9" id="KW-1185">Reference proteome</keyword>
<dbReference type="Gene3D" id="2.30.30.110">
    <property type="match status" value="1"/>
</dbReference>
<dbReference type="InterPro" id="IPR002712">
    <property type="entry name" value="CcdB"/>
</dbReference>
<keyword evidence="5" id="KW-0804">Transcription</keyword>
<dbReference type="Pfam" id="PF01845">
    <property type="entry name" value="CcdB"/>
    <property type="match status" value="1"/>
</dbReference>
<dbReference type="InterPro" id="IPR011067">
    <property type="entry name" value="Plasmid_toxin/cell-grow_inhib"/>
</dbReference>
<accession>A0A2S6N9F5</accession>
<evidence type="ECO:0000256" key="5">
    <source>
        <dbReference type="ARBA" id="ARBA00023163"/>
    </source>
</evidence>
<reference evidence="8 9" key="1">
    <citation type="journal article" date="2018" name="Arch. Microbiol.">
        <title>New insights into the metabolic potential of the phototrophic purple bacterium Rhodopila globiformis DSM 161(T) from its draft genome sequence and evidence for a vanadium-dependent nitrogenase.</title>
        <authorList>
            <person name="Imhoff J.F."/>
            <person name="Rahn T."/>
            <person name="Kunzel S."/>
            <person name="Neulinger S.C."/>
        </authorList>
    </citation>
    <scope>NUCLEOTIDE SEQUENCE [LARGE SCALE GENOMIC DNA]</scope>
    <source>
        <strain evidence="8 9">DSM 161</strain>
    </source>
</reference>
<protein>
    <recommendedName>
        <fullName evidence="2">Toxin CcdB</fullName>
    </recommendedName>
    <alternativeName>
        <fullName evidence="7">Cytotoxic protein CcdB</fullName>
    </alternativeName>
    <alternativeName>
        <fullName evidence="6">Protein LetD</fullName>
    </alternativeName>
</protein>
<evidence type="ECO:0000256" key="1">
    <source>
        <dbReference type="ARBA" id="ARBA00005230"/>
    </source>
</evidence>
<dbReference type="OrthoDB" id="9813510at2"/>
<dbReference type="GO" id="GO:0008657">
    <property type="term" value="F:DNA topoisomerase type II (double strand cut, ATP-hydrolyzing) inhibitor activity"/>
    <property type="evidence" value="ECO:0007669"/>
    <property type="project" value="InterPro"/>
</dbReference>
<evidence type="ECO:0000256" key="6">
    <source>
        <dbReference type="ARBA" id="ARBA00029628"/>
    </source>
</evidence>
<dbReference type="Proteomes" id="UP000239724">
    <property type="component" value="Unassembled WGS sequence"/>
</dbReference>